<sequence>MADLGDENQKHIDREVRELISALTSRLTAIQRGPKNGSSMDQHNQEANDHGVRMITLAGSNLGATMRGEIDQKPESLQGQVELPESDDFTTYVNSNFQAINNSIMIGGNYETNDPGVHLDISDYKEDHITRRPRGKKSNRNESGGSKSDHNTQHSE</sequence>
<dbReference type="EMBL" id="KQ996399">
    <property type="protein sequence ID" value="KZV45351.1"/>
    <property type="molecule type" value="Genomic_DNA"/>
</dbReference>
<gene>
    <name evidence="2" type="ORF">F511_04089</name>
</gene>
<accession>A0A2Z7CE66</accession>
<dbReference type="Proteomes" id="UP000250235">
    <property type="component" value="Unassembled WGS sequence"/>
</dbReference>
<reference evidence="2 3" key="1">
    <citation type="journal article" date="2015" name="Proc. Natl. Acad. Sci. U.S.A.">
        <title>The resurrection genome of Boea hygrometrica: A blueprint for survival of dehydration.</title>
        <authorList>
            <person name="Xiao L."/>
            <person name="Yang G."/>
            <person name="Zhang L."/>
            <person name="Yang X."/>
            <person name="Zhao S."/>
            <person name="Ji Z."/>
            <person name="Zhou Q."/>
            <person name="Hu M."/>
            <person name="Wang Y."/>
            <person name="Chen M."/>
            <person name="Xu Y."/>
            <person name="Jin H."/>
            <person name="Xiao X."/>
            <person name="Hu G."/>
            <person name="Bao F."/>
            <person name="Hu Y."/>
            <person name="Wan P."/>
            <person name="Li L."/>
            <person name="Deng X."/>
            <person name="Kuang T."/>
            <person name="Xiang C."/>
            <person name="Zhu J.K."/>
            <person name="Oliver M.J."/>
            <person name="He Y."/>
        </authorList>
    </citation>
    <scope>NUCLEOTIDE SEQUENCE [LARGE SCALE GENOMIC DNA]</scope>
    <source>
        <strain evidence="3">cv. XS01</strain>
    </source>
</reference>
<feature type="compositionally biased region" description="Basic and acidic residues" evidence="1">
    <location>
        <begin position="147"/>
        <end position="156"/>
    </location>
</feature>
<name>A0A2Z7CE66_9LAMI</name>
<protein>
    <submittedName>
        <fullName evidence="2">Uncharacterized protein</fullName>
    </submittedName>
</protein>
<feature type="region of interest" description="Disordered" evidence="1">
    <location>
        <begin position="123"/>
        <end position="156"/>
    </location>
</feature>
<evidence type="ECO:0000256" key="1">
    <source>
        <dbReference type="SAM" id="MobiDB-lite"/>
    </source>
</evidence>
<proteinExistence type="predicted"/>
<dbReference type="OrthoDB" id="774437at2759"/>
<keyword evidence="3" id="KW-1185">Reference proteome</keyword>
<dbReference type="PANTHER" id="PTHR33472:SF28">
    <property type="entry name" value="BROMO AND FHA DOMAIN-CONTAINING PROTEIN DDB_G0267958"/>
    <property type="match status" value="1"/>
</dbReference>
<organism evidence="2 3">
    <name type="scientific">Dorcoceras hygrometricum</name>
    <dbReference type="NCBI Taxonomy" id="472368"/>
    <lineage>
        <taxon>Eukaryota</taxon>
        <taxon>Viridiplantae</taxon>
        <taxon>Streptophyta</taxon>
        <taxon>Embryophyta</taxon>
        <taxon>Tracheophyta</taxon>
        <taxon>Spermatophyta</taxon>
        <taxon>Magnoliopsida</taxon>
        <taxon>eudicotyledons</taxon>
        <taxon>Gunneridae</taxon>
        <taxon>Pentapetalae</taxon>
        <taxon>asterids</taxon>
        <taxon>lamiids</taxon>
        <taxon>Lamiales</taxon>
        <taxon>Gesneriaceae</taxon>
        <taxon>Didymocarpoideae</taxon>
        <taxon>Trichosporeae</taxon>
        <taxon>Loxocarpinae</taxon>
        <taxon>Dorcoceras</taxon>
    </lineage>
</organism>
<evidence type="ECO:0000313" key="3">
    <source>
        <dbReference type="Proteomes" id="UP000250235"/>
    </source>
</evidence>
<dbReference type="PANTHER" id="PTHR33472">
    <property type="entry name" value="OS01G0106600 PROTEIN"/>
    <property type="match status" value="1"/>
</dbReference>
<evidence type="ECO:0000313" key="2">
    <source>
        <dbReference type="EMBL" id="KZV45351.1"/>
    </source>
</evidence>
<dbReference type="AlphaFoldDB" id="A0A2Z7CE66"/>